<evidence type="ECO:0000313" key="8">
    <source>
        <dbReference type="Proteomes" id="UP000029085"/>
    </source>
</evidence>
<evidence type="ECO:0000256" key="4">
    <source>
        <dbReference type="ARBA" id="ARBA00023136"/>
    </source>
</evidence>
<evidence type="ECO:0000259" key="6">
    <source>
        <dbReference type="Pfam" id="PF01957"/>
    </source>
</evidence>
<proteinExistence type="predicted"/>
<feature type="transmembrane region" description="Helical" evidence="5">
    <location>
        <begin position="48"/>
        <end position="67"/>
    </location>
</feature>
<dbReference type="PATRIC" id="fig|1121014.3.peg.1248"/>
<comment type="caution">
    <text evidence="7">The sequence shown here is derived from an EMBL/GenBank/DDBJ whole genome shotgun (WGS) entry which is preliminary data.</text>
</comment>
<accession>A0A087MI58</accession>
<dbReference type="GO" id="GO:0005886">
    <property type="term" value="C:plasma membrane"/>
    <property type="evidence" value="ECO:0007669"/>
    <property type="project" value="TreeGrafter"/>
</dbReference>
<dbReference type="PANTHER" id="PTHR33507:SF3">
    <property type="entry name" value="INNER MEMBRANE PROTEIN YBBJ"/>
    <property type="match status" value="1"/>
</dbReference>
<dbReference type="InterPro" id="IPR002810">
    <property type="entry name" value="NfeD-like_C"/>
</dbReference>
<evidence type="ECO:0000256" key="2">
    <source>
        <dbReference type="ARBA" id="ARBA00022692"/>
    </source>
</evidence>
<dbReference type="Gene3D" id="2.40.50.140">
    <property type="entry name" value="Nucleic acid-binding proteins"/>
    <property type="match status" value="1"/>
</dbReference>
<dbReference type="PANTHER" id="PTHR33507">
    <property type="entry name" value="INNER MEMBRANE PROTEIN YBBJ"/>
    <property type="match status" value="1"/>
</dbReference>
<keyword evidence="2 5" id="KW-0812">Transmembrane</keyword>
<dbReference type="OrthoDB" id="9810336at2"/>
<keyword evidence="4 5" id="KW-0472">Membrane</keyword>
<reference evidence="8" key="1">
    <citation type="submission" date="2013-08" db="EMBL/GenBank/DDBJ databases">
        <title>Genome sequencing of Arenimonas donghaensis.</title>
        <authorList>
            <person name="Chen F."/>
            <person name="Wang G."/>
        </authorList>
    </citation>
    <scope>NUCLEOTIDE SEQUENCE [LARGE SCALE GENOMIC DNA]</scope>
    <source>
        <strain evidence="8">HO3-R19</strain>
    </source>
</reference>
<sequence>MRIELVVWAGLALLLIAAEALLPGIFLLWLGFAAAAMFLLLLVVDLPLVWQALAFVVLGFVSIGVYIRFFRGREKPSDQPNLNRRGDQLVGQVFHLDQAIVDGRGRVKIGDAFWPVEGPDLPVGARVRVLSAHNMALQVQGAD</sequence>
<evidence type="ECO:0000313" key="7">
    <source>
        <dbReference type="EMBL" id="KFL36561.1"/>
    </source>
</evidence>
<organism evidence="7 8">
    <name type="scientific">Arenimonas donghaensis DSM 18148 = HO3-R19</name>
    <dbReference type="NCBI Taxonomy" id="1121014"/>
    <lineage>
        <taxon>Bacteria</taxon>
        <taxon>Pseudomonadati</taxon>
        <taxon>Pseudomonadota</taxon>
        <taxon>Gammaproteobacteria</taxon>
        <taxon>Lysobacterales</taxon>
        <taxon>Lysobacteraceae</taxon>
        <taxon>Arenimonas</taxon>
    </lineage>
</organism>
<feature type="domain" description="NfeD-like C-terminal" evidence="6">
    <location>
        <begin position="87"/>
        <end position="139"/>
    </location>
</feature>
<dbReference type="STRING" id="1121014.N788_02845"/>
<reference evidence="7 8" key="2">
    <citation type="journal article" date="2015" name="Stand. Genomic Sci.">
        <title>High quality draft genomic sequence of Arenimonas donghaensis DSM 18148(T).</title>
        <authorList>
            <person name="Chen F."/>
            <person name="Wang H."/>
            <person name="Cao Y."/>
            <person name="Li X."/>
            <person name="Wang G."/>
        </authorList>
    </citation>
    <scope>NUCLEOTIDE SEQUENCE [LARGE SCALE GENOMIC DNA]</scope>
    <source>
        <strain evidence="7 8">HO3-R19</strain>
    </source>
</reference>
<dbReference type="RefSeq" id="WP_034222621.1">
    <property type="nucleotide sequence ID" value="NZ_AVCJ01000012.1"/>
</dbReference>
<comment type="subcellular location">
    <subcellularLocation>
        <location evidence="1">Membrane</location>
        <topology evidence="1">Multi-pass membrane protein</topology>
    </subcellularLocation>
</comment>
<keyword evidence="8" id="KW-1185">Reference proteome</keyword>
<feature type="transmembrane region" description="Helical" evidence="5">
    <location>
        <begin position="12"/>
        <end position="42"/>
    </location>
</feature>
<evidence type="ECO:0000256" key="1">
    <source>
        <dbReference type="ARBA" id="ARBA00004141"/>
    </source>
</evidence>
<dbReference type="Proteomes" id="UP000029085">
    <property type="component" value="Unassembled WGS sequence"/>
</dbReference>
<protein>
    <recommendedName>
        <fullName evidence="6">NfeD-like C-terminal domain-containing protein</fullName>
    </recommendedName>
</protein>
<dbReference type="InterPro" id="IPR012340">
    <property type="entry name" value="NA-bd_OB-fold"/>
</dbReference>
<gene>
    <name evidence="7" type="ORF">N788_02845</name>
</gene>
<evidence type="ECO:0000256" key="3">
    <source>
        <dbReference type="ARBA" id="ARBA00022989"/>
    </source>
</evidence>
<evidence type="ECO:0000256" key="5">
    <source>
        <dbReference type="SAM" id="Phobius"/>
    </source>
</evidence>
<dbReference type="EMBL" id="AVCJ01000012">
    <property type="protein sequence ID" value="KFL36561.1"/>
    <property type="molecule type" value="Genomic_DNA"/>
</dbReference>
<dbReference type="Pfam" id="PF01957">
    <property type="entry name" value="NfeD"/>
    <property type="match status" value="1"/>
</dbReference>
<dbReference type="AlphaFoldDB" id="A0A087MI58"/>
<name>A0A087MI58_9GAMM</name>
<dbReference type="InterPro" id="IPR052165">
    <property type="entry name" value="Membrane_assoc_protease"/>
</dbReference>
<keyword evidence="3 5" id="KW-1133">Transmembrane helix</keyword>